<accession>A0A9W6KQR7</accession>
<dbReference type="GO" id="GO:0008610">
    <property type="term" value="P:lipid biosynthetic process"/>
    <property type="evidence" value="ECO:0007669"/>
    <property type="project" value="UniProtKB-ARBA"/>
</dbReference>
<dbReference type="InterPro" id="IPR009081">
    <property type="entry name" value="PP-bd_ACP"/>
</dbReference>
<protein>
    <recommendedName>
        <fullName evidence="4">Carrier domain-containing protein</fullName>
    </recommendedName>
</protein>
<dbReference type="GO" id="GO:0031177">
    <property type="term" value="F:phosphopantetheine binding"/>
    <property type="evidence" value="ECO:0007669"/>
    <property type="project" value="InterPro"/>
</dbReference>
<organism evidence="5 6">
    <name type="scientific">Dactylosporangium matsuzakiense</name>
    <dbReference type="NCBI Taxonomy" id="53360"/>
    <lineage>
        <taxon>Bacteria</taxon>
        <taxon>Bacillati</taxon>
        <taxon>Actinomycetota</taxon>
        <taxon>Actinomycetes</taxon>
        <taxon>Micromonosporales</taxon>
        <taxon>Micromonosporaceae</taxon>
        <taxon>Dactylosporangium</taxon>
    </lineage>
</organism>
<dbReference type="SUPFAM" id="SSF47336">
    <property type="entry name" value="ACP-like"/>
    <property type="match status" value="1"/>
</dbReference>
<reference evidence="5" key="2">
    <citation type="submission" date="2023-01" db="EMBL/GenBank/DDBJ databases">
        <authorList>
            <person name="Sun Q."/>
            <person name="Evtushenko L."/>
        </authorList>
    </citation>
    <scope>NUCLEOTIDE SEQUENCE</scope>
    <source>
        <strain evidence="5">VKM Ac-1321</strain>
    </source>
</reference>
<dbReference type="GO" id="GO:0003824">
    <property type="term" value="F:catalytic activity"/>
    <property type="evidence" value="ECO:0007669"/>
    <property type="project" value="InterPro"/>
</dbReference>
<keyword evidence="2" id="KW-0596">Phosphopantetheine</keyword>
<keyword evidence="6" id="KW-1185">Reference proteome</keyword>
<dbReference type="InterPro" id="IPR000873">
    <property type="entry name" value="AMP-dep_synth/lig_dom"/>
</dbReference>
<dbReference type="GO" id="GO:0005737">
    <property type="term" value="C:cytoplasm"/>
    <property type="evidence" value="ECO:0007669"/>
    <property type="project" value="TreeGrafter"/>
</dbReference>
<dbReference type="PANTHER" id="PTHR45527:SF1">
    <property type="entry name" value="FATTY ACID SYNTHASE"/>
    <property type="match status" value="1"/>
</dbReference>
<keyword evidence="3" id="KW-0597">Phosphoprotein</keyword>
<dbReference type="Pfam" id="PF00668">
    <property type="entry name" value="Condensation"/>
    <property type="match status" value="1"/>
</dbReference>
<sequence length="1053" mass="112486">MTTDTAADLLTITESQQGLLVVDELVPTPELYNQVTRFDLDPTVTLAAIAVALSTVVAVQPSLRQVFGRLPHPHARLTDPPALPELPLEHLEVAPADFEQAVRELSGRVGRTPFALAARPAYRFGYVRTTDGTAATMLLCTHHIVGDGVSLAAFRRDLESALTDPAAPDAVQALRERRELAFRKELEAQQRSSASAQTTDRVKEWAERLREVPPLVLDPRPGRPTETAFSGARVSFTLDEADSAAFRDTCKRLKISPFVLLTGVYGAVLARHGGVSTVLVGSPFTARRTIRAFDLCGFFVNTLPVTVEVDWARSVDTHLGEVVRDAVDFCRGAVDVSFNQLVAHARPDRTGTRNPLFSCMLAMQDTIDTVSGGAITRVREMGNGTAKFDLWLGATRVDERWLLEVEYDRELIAPEVADGLLDSLRAALHRAITDGSRPLADLFEDASALASLRTDGFPAVVPSATLAGWIGATAACTAEAVAVEDPAGTLTYGALDAAAGRLAGALAAHGIKPGDVVGLALDTLADTATAILAVLRVGGVYLPLDRTLPVDRLRYMVGRADCRLVLGTVPEQPGVRVAGLDDLPAGAAPSVGTAATGGYISFTSGSTGQPKGVRMGEPALLNLTGWQFAALDMTPRTRFLQYAPLGFDVSFQEIVPTLAAGGTVVSREPADRRDFAALVERVADTRVTHVYLPVAALRPFVHSAQRRGTLFPALRHVCVSGEQLMLDEQIHRFFIDHPHCRLTNLYGPTETQAVTTYRRRGTDVDWPAHAPIGMPLAGVAAYVVDATGHLAPAGVPGELHLGGRCVADGYAGDSERTAAGFLPDRFVAGPAAVMYRTGDQVVRRPHGELVFLGRNDNQVKIRGNRVELGELEAVANAVPGVREAVAVVRGTGADRELVLFLVAERTGGGAVDHEEVRAALGRALPAYMVPARCFDVDLVPVSGTGKTDRAALAALAEELVSQRAAEPAPRVEHLDELERGLAAIWAEILGVEGIARDRSLLEYGAHSLNMFTAFARIDERYGVSVPMLAFFRSPTIATLGDLVRAGQGPAVAS</sequence>
<dbReference type="InterPro" id="IPR001242">
    <property type="entry name" value="Condensation_dom"/>
</dbReference>
<evidence type="ECO:0000313" key="5">
    <source>
        <dbReference type="EMBL" id="GLL04746.1"/>
    </source>
</evidence>
<evidence type="ECO:0000313" key="6">
    <source>
        <dbReference type="Proteomes" id="UP001143480"/>
    </source>
</evidence>
<dbReference type="InterPro" id="IPR045851">
    <property type="entry name" value="AMP-bd_C_sf"/>
</dbReference>
<comment type="caution">
    <text evidence="5">The sequence shown here is derived from an EMBL/GenBank/DDBJ whole genome shotgun (WGS) entry which is preliminary data.</text>
</comment>
<dbReference type="InterPro" id="IPR036736">
    <property type="entry name" value="ACP-like_sf"/>
</dbReference>
<dbReference type="InterPro" id="IPR010071">
    <property type="entry name" value="AA_adenyl_dom"/>
</dbReference>
<dbReference type="InterPro" id="IPR023213">
    <property type="entry name" value="CAT-like_dom_sf"/>
</dbReference>
<dbReference type="AlphaFoldDB" id="A0A9W6KQR7"/>
<gene>
    <name evidence="5" type="ORF">GCM10017581_064930</name>
</gene>
<dbReference type="InterPro" id="IPR020806">
    <property type="entry name" value="PKS_PP-bd"/>
</dbReference>
<dbReference type="GO" id="GO:0043041">
    <property type="term" value="P:amino acid activation for nonribosomal peptide biosynthetic process"/>
    <property type="evidence" value="ECO:0007669"/>
    <property type="project" value="TreeGrafter"/>
</dbReference>
<dbReference type="InterPro" id="IPR020845">
    <property type="entry name" value="AMP-binding_CS"/>
</dbReference>
<dbReference type="Proteomes" id="UP001143480">
    <property type="component" value="Unassembled WGS sequence"/>
</dbReference>
<comment type="cofactor">
    <cofactor evidence="1">
        <name>pantetheine 4'-phosphate</name>
        <dbReference type="ChEBI" id="CHEBI:47942"/>
    </cofactor>
</comment>
<dbReference type="NCBIfam" id="TIGR01733">
    <property type="entry name" value="AA-adenyl-dom"/>
    <property type="match status" value="1"/>
</dbReference>
<dbReference type="PANTHER" id="PTHR45527">
    <property type="entry name" value="NONRIBOSOMAL PEPTIDE SYNTHETASE"/>
    <property type="match status" value="1"/>
</dbReference>
<dbReference type="Gene3D" id="3.30.559.30">
    <property type="entry name" value="Nonribosomal peptide synthetase, condensation domain"/>
    <property type="match status" value="1"/>
</dbReference>
<dbReference type="PROSITE" id="PS50075">
    <property type="entry name" value="CARRIER"/>
    <property type="match status" value="1"/>
</dbReference>
<dbReference type="SUPFAM" id="SSF52777">
    <property type="entry name" value="CoA-dependent acyltransferases"/>
    <property type="match status" value="2"/>
</dbReference>
<dbReference type="SMART" id="SM00823">
    <property type="entry name" value="PKS_PP"/>
    <property type="match status" value="1"/>
</dbReference>
<feature type="domain" description="Carrier" evidence="4">
    <location>
        <begin position="972"/>
        <end position="1047"/>
    </location>
</feature>
<evidence type="ECO:0000256" key="3">
    <source>
        <dbReference type="ARBA" id="ARBA00022553"/>
    </source>
</evidence>
<evidence type="ECO:0000256" key="1">
    <source>
        <dbReference type="ARBA" id="ARBA00001957"/>
    </source>
</evidence>
<dbReference type="Pfam" id="PF00501">
    <property type="entry name" value="AMP-binding"/>
    <property type="match status" value="1"/>
</dbReference>
<dbReference type="PROSITE" id="PS00455">
    <property type="entry name" value="AMP_BINDING"/>
    <property type="match status" value="1"/>
</dbReference>
<dbReference type="RefSeq" id="WP_261960335.1">
    <property type="nucleotide sequence ID" value="NZ_BAAAXA010000001.1"/>
</dbReference>
<dbReference type="Gene3D" id="3.30.559.10">
    <property type="entry name" value="Chloramphenicol acetyltransferase-like domain"/>
    <property type="match status" value="1"/>
</dbReference>
<proteinExistence type="predicted"/>
<dbReference type="EMBL" id="BSFP01000049">
    <property type="protein sequence ID" value="GLL04746.1"/>
    <property type="molecule type" value="Genomic_DNA"/>
</dbReference>
<dbReference type="GO" id="GO:0044550">
    <property type="term" value="P:secondary metabolite biosynthetic process"/>
    <property type="evidence" value="ECO:0007669"/>
    <property type="project" value="TreeGrafter"/>
</dbReference>
<reference evidence="5" key="1">
    <citation type="journal article" date="2014" name="Int. J. Syst. Evol. Microbiol.">
        <title>Complete genome sequence of Corynebacterium casei LMG S-19264T (=DSM 44701T), isolated from a smear-ripened cheese.</title>
        <authorList>
            <consortium name="US DOE Joint Genome Institute (JGI-PGF)"/>
            <person name="Walter F."/>
            <person name="Albersmeier A."/>
            <person name="Kalinowski J."/>
            <person name="Ruckert C."/>
        </authorList>
    </citation>
    <scope>NUCLEOTIDE SEQUENCE</scope>
    <source>
        <strain evidence="5">VKM Ac-1321</strain>
    </source>
</reference>
<dbReference type="InterPro" id="IPR042099">
    <property type="entry name" value="ANL_N_sf"/>
</dbReference>
<dbReference type="Gene3D" id="3.30.300.30">
    <property type="match status" value="1"/>
</dbReference>
<evidence type="ECO:0000259" key="4">
    <source>
        <dbReference type="PROSITE" id="PS50075"/>
    </source>
</evidence>
<evidence type="ECO:0000256" key="2">
    <source>
        <dbReference type="ARBA" id="ARBA00022450"/>
    </source>
</evidence>
<dbReference type="SUPFAM" id="SSF56801">
    <property type="entry name" value="Acetyl-CoA synthetase-like"/>
    <property type="match status" value="1"/>
</dbReference>
<dbReference type="Gene3D" id="1.10.1200.10">
    <property type="entry name" value="ACP-like"/>
    <property type="match status" value="1"/>
</dbReference>
<dbReference type="Pfam" id="PF00550">
    <property type="entry name" value="PP-binding"/>
    <property type="match status" value="1"/>
</dbReference>
<name>A0A9W6KQR7_9ACTN</name>
<dbReference type="CDD" id="cd05930">
    <property type="entry name" value="A_NRPS"/>
    <property type="match status" value="1"/>
</dbReference>
<dbReference type="Gene3D" id="3.40.50.12780">
    <property type="entry name" value="N-terminal domain of ligase-like"/>
    <property type="match status" value="1"/>
</dbReference>